<accession>A0AAV6U0U7</accession>
<evidence type="ECO:0000256" key="1">
    <source>
        <dbReference type="SAM" id="Coils"/>
    </source>
</evidence>
<keyword evidence="1" id="KW-0175">Coiled coil</keyword>
<gene>
    <name evidence="2" type="ORF">JTE90_011740</name>
</gene>
<feature type="coiled-coil region" evidence="1">
    <location>
        <begin position="44"/>
        <end position="85"/>
    </location>
</feature>
<dbReference type="EMBL" id="JAFNEN010000772">
    <property type="protein sequence ID" value="KAG8177574.1"/>
    <property type="molecule type" value="Genomic_DNA"/>
</dbReference>
<evidence type="ECO:0000313" key="3">
    <source>
        <dbReference type="Proteomes" id="UP000827092"/>
    </source>
</evidence>
<sequence>MLGYRSLLKVIRRNMNPNTNSNEHWKERCFRSLKKIEEKNGAARNTQNEKLNDLMKKKEKDELELKRTQDKIQELEAQSNMLNRKNPNHELIKSSVLKLFQQSTHLIFDQKSSPNKVKGFVVGQPLNTFNIDTTKHTQQYVVDYLWKLIDSEIK</sequence>
<protein>
    <recommendedName>
        <fullName evidence="4">Kinetochore protein Spc24</fullName>
    </recommendedName>
</protein>
<name>A0AAV6U0U7_9ARAC</name>
<dbReference type="Proteomes" id="UP000827092">
    <property type="component" value="Unassembled WGS sequence"/>
</dbReference>
<dbReference type="AlphaFoldDB" id="A0AAV6U0U7"/>
<evidence type="ECO:0000313" key="2">
    <source>
        <dbReference type="EMBL" id="KAG8177574.1"/>
    </source>
</evidence>
<keyword evidence="3" id="KW-1185">Reference proteome</keyword>
<reference evidence="2 3" key="1">
    <citation type="journal article" date="2022" name="Nat. Ecol. Evol.">
        <title>A masculinizing supergene underlies an exaggerated male reproductive morph in a spider.</title>
        <authorList>
            <person name="Hendrickx F."/>
            <person name="De Corte Z."/>
            <person name="Sonet G."/>
            <person name="Van Belleghem S.M."/>
            <person name="Kostlbacher S."/>
            <person name="Vangestel C."/>
        </authorList>
    </citation>
    <scope>NUCLEOTIDE SEQUENCE [LARGE SCALE GENOMIC DNA]</scope>
    <source>
        <strain evidence="2">W744_W776</strain>
    </source>
</reference>
<dbReference type="Gene3D" id="3.30.160.570">
    <property type="entry name" value="Ncd80 complex, Spc24 subunit"/>
    <property type="match status" value="1"/>
</dbReference>
<proteinExistence type="predicted"/>
<comment type="caution">
    <text evidence="2">The sequence shown here is derived from an EMBL/GenBank/DDBJ whole genome shotgun (WGS) entry which is preliminary data.</text>
</comment>
<evidence type="ECO:0008006" key="4">
    <source>
        <dbReference type="Google" id="ProtNLM"/>
    </source>
</evidence>
<organism evidence="2 3">
    <name type="scientific">Oedothorax gibbosus</name>
    <dbReference type="NCBI Taxonomy" id="931172"/>
    <lineage>
        <taxon>Eukaryota</taxon>
        <taxon>Metazoa</taxon>
        <taxon>Ecdysozoa</taxon>
        <taxon>Arthropoda</taxon>
        <taxon>Chelicerata</taxon>
        <taxon>Arachnida</taxon>
        <taxon>Araneae</taxon>
        <taxon>Araneomorphae</taxon>
        <taxon>Entelegynae</taxon>
        <taxon>Araneoidea</taxon>
        <taxon>Linyphiidae</taxon>
        <taxon>Erigoninae</taxon>
        <taxon>Oedothorax</taxon>
    </lineage>
</organism>